<name>A0ACC2NLH1_9HYME</name>
<protein>
    <submittedName>
        <fullName evidence="1">Uncharacterized protein</fullName>
    </submittedName>
</protein>
<evidence type="ECO:0000313" key="2">
    <source>
        <dbReference type="Proteomes" id="UP001239111"/>
    </source>
</evidence>
<proteinExistence type="predicted"/>
<accession>A0ACC2NLH1</accession>
<reference evidence="1" key="1">
    <citation type="submission" date="2023-04" db="EMBL/GenBank/DDBJ databases">
        <title>A chromosome-level genome assembly of the parasitoid wasp Eretmocerus hayati.</title>
        <authorList>
            <person name="Zhong Y."/>
            <person name="Liu S."/>
            <person name="Liu Y."/>
        </authorList>
    </citation>
    <scope>NUCLEOTIDE SEQUENCE</scope>
    <source>
        <strain evidence="1">ZJU_SS_LIU_2023</strain>
    </source>
</reference>
<dbReference type="Proteomes" id="UP001239111">
    <property type="component" value="Chromosome 3"/>
</dbReference>
<keyword evidence="2" id="KW-1185">Reference proteome</keyword>
<evidence type="ECO:0000313" key="1">
    <source>
        <dbReference type="EMBL" id="KAJ8670410.1"/>
    </source>
</evidence>
<gene>
    <name evidence="1" type="ORF">QAD02_001669</name>
</gene>
<dbReference type="EMBL" id="CM056743">
    <property type="protein sequence ID" value="KAJ8670410.1"/>
    <property type="molecule type" value="Genomic_DNA"/>
</dbReference>
<organism evidence="1 2">
    <name type="scientific">Eretmocerus hayati</name>
    <dbReference type="NCBI Taxonomy" id="131215"/>
    <lineage>
        <taxon>Eukaryota</taxon>
        <taxon>Metazoa</taxon>
        <taxon>Ecdysozoa</taxon>
        <taxon>Arthropoda</taxon>
        <taxon>Hexapoda</taxon>
        <taxon>Insecta</taxon>
        <taxon>Pterygota</taxon>
        <taxon>Neoptera</taxon>
        <taxon>Endopterygota</taxon>
        <taxon>Hymenoptera</taxon>
        <taxon>Apocrita</taxon>
        <taxon>Proctotrupomorpha</taxon>
        <taxon>Chalcidoidea</taxon>
        <taxon>Aphelinidae</taxon>
        <taxon>Aphelininae</taxon>
        <taxon>Eretmocerus</taxon>
    </lineage>
</organism>
<sequence length="663" mass="74035">MGETDTGEGPAQKTDAASDQQSSNNECKIDLGGRYDTSIVILDGTNEGPTNSKDMSNYAEIVQSTRETYFSGKTRPLEFRIKQLKALEKMVEDNRAAFHAALNTDLRRSKFENYVLEIDFTLNEIKDMLMNLREWAAPDKPPKTFVNLLDDVVIHKEPYGVVLVMGAWNYPLQLTLVPVMGAIAGGNCVIIKPSEISVATSKLISELLPKYLDNECYKVILGGVSETTELLKHRFDYIFYTGSTTVGRIVREASNKYLTPVTLELGGKSPVYIDSTADINITTKRVLWGKFINVGQTCIAPDYVICTAEVQDAFVREAKKIMKEWYGENPQESADLCRIISDKHYQRLVNFLSNGEVAVGGQIDPAEKFIAPTVLVNVKPSDPVMKEEIFGPILPIVRVSNAYEAIKFINERDHPLVLYIFSTDKSVQNLFVTQTQSGSVCANDTIMQYGVGTLPFGGIGASGMGAYHGKLSFDTFVHPKGCLIKNFNIIGETLASSRYPPYSEKKLKFLSLLMAKRPDIPGIKYLPYLIMFGLDMRPALIAGWLLVGCLAMAMAADNMALIDEILTDEVRFKPYADCFLDRGPCNGADARTIKRLLPQFIKSSCKNCPTRQKISACKVIKFLQQDSQKKLWNDFLAKYDPQSEHRQNLGPFLRSCETLRRPV</sequence>
<comment type="caution">
    <text evidence="1">The sequence shown here is derived from an EMBL/GenBank/DDBJ whole genome shotgun (WGS) entry which is preliminary data.</text>
</comment>